<dbReference type="NCBIfam" id="TIGR01547">
    <property type="entry name" value="phage_term_2"/>
    <property type="match status" value="1"/>
</dbReference>
<dbReference type="Pfam" id="PF04466">
    <property type="entry name" value="Terminase_3"/>
    <property type="match status" value="1"/>
</dbReference>
<sequence>MSMTYKLSEVMPPAFFELHRRIRAGEVTEALCEGGRGGAKSSFISEEIELQMMRHPDTHAVVLRRKENTLRRTVYNQYIWAAGALGVGGKWKATVSPMELTYLPTGQKIMFFGLDDPGNLKSIKLPFGYVAYVHFEELDQFRGPEEVRNVEQSLLRGGPVAITFKSFNPPASAANWANQYARESKPGQVKHHSTYLETPPEWLGPRFIADAEHLKELHPLAYRNEYLGEVTGGGANVFENIQLRAITDEELGRFDRIYRGIDWGYYPDPWAYNGMHYDAARLTLYIFDEAEAYRKGNEETAQILRDEKGVQPLDLLTADSAEPKSVADYKAFGFYCRGAAKPPGSVEYSMKWLGRLAAIVIDPERCPRTAKEFSEYEFERDKDGNLISAYPDAKNHHIDAVRYGMQPVWKQRGE</sequence>
<dbReference type="Pfam" id="PF17288">
    <property type="entry name" value="Terminase_3C"/>
    <property type="match status" value="1"/>
</dbReference>
<dbReference type="InterPro" id="IPR035412">
    <property type="entry name" value="Terminase_L_N"/>
</dbReference>
<reference evidence="3 4" key="1">
    <citation type="submission" date="2015-09" db="EMBL/GenBank/DDBJ databases">
        <authorList>
            <consortium name="Pathogen Informatics"/>
        </authorList>
    </citation>
    <scope>NUCLEOTIDE SEQUENCE [LARGE SCALE GENOMIC DNA]</scope>
    <source>
        <strain evidence="3 4">2789STDY5608854</strain>
    </source>
</reference>
<dbReference type="PANTHER" id="PTHR39184">
    <property type="match status" value="1"/>
</dbReference>
<dbReference type="InterPro" id="IPR035413">
    <property type="entry name" value="Terminase_L_C"/>
</dbReference>
<proteinExistence type="predicted"/>
<dbReference type="InterPro" id="IPR052380">
    <property type="entry name" value="Viral_DNA_packaging_terminase"/>
</dbReference>
<feature type="domain" description="Phage terminase large subunit C-terminal" evidence="2">
    <location>
        <begin position="262"/>
        <end position="404"/>
    </location>
</feature>
<accession>A0A173Y831</accession>
<dbReference type="Proteomes" id="UP000095746">
    <property type="component" value="Unassembled WGS sequence"/>
</dbReference>
<evidence type="ECO:0000313" key="4">
    <source>
        <dbReference type="Proteomes" id="UP000095746"/>
    </source>
</evidence>
<feature type="domain" description="Phage terminase large subunit N-terminal" evidence="1">
    <location>
        <begin position="32"/>
        <end position="229"/>
    </location>
</feature>
<protein>
    <submittedName>
        <fullName evidence="3">Phage terminase, large subunit, PBSX family</fullName>
    </submittedName>
</protein>
<organism evidence="3 4">
    <name type="scientific">Flavonifractor plautii</name>
    <name type="common">Fusobacterium plautii</name>
    <dbReference type="NCBI Taxonomy" id="292800"/>
    <lineage>
        <taxon>Bacteria</taxon>
        <taxon>Bacillati</taxon>
        <taxon>Bacillota</taxon>
        <taxon>Clostridia</taxon>
        <taxon>Eubacteriales</taxon>
        <taxon>Oscillospiraceae</taxon>
        <taxon>Flavonifractor</taxon>
    </lineage>
</organism>
<evidence type="ECO:0000313" key="3">
    <source>
        <dbReference type="EMBL" id="CUN59387.1"/>
    </source>
</evidence>
<name>A0A173Y831_FLAPL</name>
<dbReference type="InterPro" id="IPR027417">
    <property type="entry name" value="P-loop_NTPase"/>
</dbReference>
<gene>
    <name evidence="3" type="ORF">ERS852411_00158</name>
</gene>
<dbReference type="Gene3D" id="3.30.420.280">
    <property type="match status" value="1"/>
</dbReference>
<evidence type="ECO:0000259" key="2">
    <source>
        <dbReference type="Pfam" id="PF17288"/>
    </source>
</evidence>
<dbReference type="EMBL" id="CYZT01000004">
    <property type="protein sequence ID" value="CUN59387.1"/>
    <property type="molecule type" value="Genomic_DNA"/>
</dbReference>
<evidence type="ECO:0000259" key="1">
    <source>
        <dbReference type="Pfam" id="PF04466"/>
    </source>
</evidence>
<dbReference type="InterPro" id="IPR006437">
    <property type="entry name" value="Phage_terminase_lsu"/>
</dbReference>
<dbReference type="AlphaFoldDB" id="A0A173Y831"/>
<dbReference type="PANTHER" id="PTHR39184:SF1">
    <property type="entry name" value="PBSX PHAGE TERMINASE LARGE SUBUNIT"/>
    <property type="match status" value="1"/>
</dbReference>
<dbReference type="Gene3D" id="3.40.50.300">
    <property type="entry name" value="P-loop containing nucleotide triphosphate hydrolases"/>
    <property type="match status" value="1"/>
</dbReference>